<reference evidence="2 3" key="1">
    <citation type="submission" date="2013-07" db="EMBL/GenBank/DDBJ databases">
        <title>Genome of Archaeoglobus fulgidus.</title>
        <authorList>
            <person name="Fiebig A."/>
            <person name="Birkeland N.-K."/>
        </authorList>
    </citation>
    <scope>NUCLEOTIDE SEQUENCE [LARGE SCALE GENOMIC DNA]</scope>
    <source>
        <strain evidence="2 3">DSM 8774</strain>
    </source>
</reference>
<feature type="transmembrane region" description="Helical" evidence="1">
    <location>
        <begin position="30"/>
        <end position="47"/>
    </location>
</feature>
<sequence>MITLLNLLLAEIAGFITYQHFTASPLRYFIPYPAELLLFAIPLVGLAVRRPFSFYYYSVLIFFNISPILARSETFEGIIDTLNAIDALYNTGTSAIAESLKVAFIGHSTSVDGLLAVTWLYILAEVFQGNWESIKGAKTGGVEIERAYLVYLPAFFFALLVYFLYPFLMSEIDFGLERIVAAVLGIAAFFAGVYLLSRGVEEEDINSGG</sequence>
<keyword evidence="1" id="KW-0812">Transmembrane</keyword>
<evidence type="ECO:0000313" key="3">
    <source>
        <dbReference type="Proteomes" id="UP000028501"/>
    </source>
</evidence>
<protein>
    <submittedName>
        <fullName evidence="2">Uncharacterized protein</fullName>
    </submittedName>
</protein>
<dbReference type="RefSeq" id="WP_010879910.1">
    <property type="nucleotide sequence ID" value="NZ_CP006577.1"/>
</dbReference>
<feature type="transmembrane region" description="Helical" evidence="1">
    <location>
        <begin position="179"/>
        <end position="197"/>
    </location>
</feature>
<evidence type="ECO:0000256" key="1">
    <source>
        <dbReference type="SAM" id="Phobius"/>
    </source>
</evidence>
<organism evidence="2 3">
    <name type="scientific">Archaeoglobus fulgidus DSM 8774</name>
    <dbReference type="NCBI Taxonomy" id="1344584"/>
    <lineage>
        <taxon>Archaea</taxon>
        <taxon>Methanobacteriati</taxon>
        <taxon>Methanobacteriota</taxon>
        <taxon>Archaeoglobi</taxon>
        <taxon>Archaeoglobales</taxon>
        <taxon>Archaeoglobaceae</taxon>
        <taxon>Archaeoglobus</taxon>
    </lineage>
</organism>
<keyword evidence="1" id="KW-0472">Membrane</keyword>
<dbReference type="HOGENOM" id="CLU_1313063_0_0_2"/>
<dbReference type="KEGG" id="afg:AFULGI_00026880"/>
<keyword evidence="1" id="KW-1133">Transmembrane helix</keyword>
<proteinExistence type="predicted"/>
<feature type="transmembrane region" description="Helical" evidence="1">
    <location>
        <begin position="148"/>
        <end position="167"/>
    </location>
</feature>
<dbReference type="Proteomes" id="UP000028501">
    <property type="component" value="Chromosome"/>
</dbReference>
<gene>
    <name evidence="2" type="ORF">AFULGI_00026880</name>
</gene>
<evidence type="ECO:0000313" key="2">
    <source>
        <dbReference type="EMBL" id="AIG99390.1"/>
    </source>
</evidence>
<dbReference type="AlphaFoldDB" id="A0A075WG74"/>
<accession>A0A075WG74</accession>
<dbReference type="EMBL" id="CP006577">
    <property type="protein sequence ID" value="AIG99390.1"/>
    <property type="molecule type" value="Genomic_DNA"/>
</dbReference>
<name>A0A075WG74_ARCFL</name>
<dbReference type="GeneID" id="24796147"/>